<feature type="non-terminal residue" evidence="1">
    <location>
        <position position="31"/>
    </location>
</feature>
<evidence type="ECO:0000313" key="1">
    <source>
        <dbReference type="EMBL" id="GAH23419.1"/>
    </source>
</evidence>
<organism evidence="1">
    <name type="scientific">marine sediment metagenome</name>
    <dbReference type="NCBI Taxonomy" id="412755"/>
    <lineage>
        <taxon>unclassified sequences</taxon>
        <taxon>metagenomes</taxon>
        <taxon>ecological metagenomes</taxon>
    </lineage>
</organism>
<name>X1F210_9ZZZZ</name>
<accession>X1F210</accession>
<reference evidence="1" key="1">
    <citation type="journal article" date="2014" name="Front. Microbiol.">
        <title>High frequency of phylogenetically diverse reductive dehalogenase-homologous genes in deep subseafloor sedimentary metagenomes.</title>
        <authorList>
            <person name="Kawai M."/>
            <person name="Futagami T."/>
            <person name="Toyoda A."/>
            <person name="Takaki Y."/>
            <person name="Nishi S."/>
            <person name="Hori S."/>
            <person name="Arai W."/>
            <person name="Tsubouchi T."/>
            <person name="Morono Y."/>
            <person name="Uchiyama I."/>
            <person name="Ito T."/>
            <person name="Fujiyama A."/>
            <person name="Inagaki F."/>
            <person name="Takami H."/>
        </authorList>
    </citation>
    <scope>NUCLEOTIDE SEQUENCE</scope>
    <source>
        <strain evidence="1">Expedition CK06-06</strain>
    </source>
</reference>
<gene>
    <name evidence="1" type="ORF">S01H4_67471</name>
</gene>
<dbReference type="EMBL" id="BART01042473">
    <property type="protein sequence ID" value="GAH23419.1"/>
    <property type="molecule type" value="Genomic_DNA"/>
</dbReference>
<sequence>RYNLGELDDSADLEAIEKWMNWVDPKGLIEP</sequence>
<comment type="caution">
    <text evidence="1">The sequence shown here is derived from an EMBL/GenBank/DDBJ whole genome shotgun (WGS) entry which is preliminary data.</text>
</comment>
<protein>
    <submittedName>
        <fullName evidence="1">Uncharacterized protein</fullName>
    </submittedName>
</protein>
<dbReference type="AlphaFoldDB" id="X1F210"/>
<proteinExistence type="predicted"/>
<feature type="non-terminal residue" evidence="1">
    <location>
        <position position="1"/>
    </location>
</feature>